<organism evidence="7 8">
    <name type="scientific">Xanthomonas perforans</name>
    <dbReference type="NCBI Taxonomy" id="442694"/>
    <lineage>
        <taxon>Bacteria</taxon>
        <taxon>Pseudomonadati</taxon>
        <taxon>Pseudomonadota</taxon>
        <taxon>Gammaproteobacteria</taxon>
        <taxon>Lysobacterales</taxon>
        <taxon>Lysobacteraceae</taxon>
        <taxon>Xanthomonas</taxon>
    </lineage>
</organism>
<dbReference type="GO" id="GO:0030203">
    <property type="term" value="P:glycosaminoglycan metabolic process"/>
    <property type="evidence" value="ECO:0007669"/>
    <property type="project" value="TreeGrafter"/>
</dbReference>
<protein>
    <recommendedName>
        <fullName evidence="3">beta-N-acetylhexosaminidase</fullName>
        <ecNumber evidence="3">3.2.1.52</ecNumber>
    </recommendedName>
    <alternativeName>
        <fullName evidence="5">Beta-N-acetylhexosaminidase</fullName>
    </alternativeName>
</protein>
<evidence type="ECO:0000256" key="5">
    <source>
        <dbReference type="ARBA" id="ARBA00030512"/>
    </source>
</evidence>
<dbReference type="Proteomes" id="UP000471082">
    <property type="component" value="Unassembled WGS sequence"/>
</dbReference>
<reference evidence="7 8" key="1">
    <citation type="submission" date="2019-11" db="EMBL/GenBank/DDBJ databases">
        <title>Genome-resolved metagenomics to study the prevalence of co-infection and intraspecific heterogeneity among plant pathogen metapopulations.</title>
        <authorList>
            <person name="Newberry E."/>
            <person name="Bhandari R."/>
            <person name="Kemble J."/>
            <person name="Sikora E."/>
            <person name="Potnis N."/>
        </authorList>
    </citation>
    <scope>NUCLEOTIDE SEQUENCE [LARGE SCALE GENOMIC DNA]</scope>
    <source>
        <strain evidence="7">Xp_Tom_Tuscaloosa_18b</strain>
    </source>
</reference>
<evidence type="ECO:0000256" key="2">
    <source>
        <dbReference type="ARBA" id="ARBA00006285"/>
    </source>
</evidence>
<evidence type="ECO:0000256" key="1">
    <source>
        <dbReference type="ARBA" id="ARBA00001231"/>
    </source>
</evidence>
<dbReference type="InterPro" id="IPR015883">
    <property type="entry name" value="Glyco_hydro_20_cat"/>
</dbReference>
<dbReference type="Gene3D" id="3.20.20.80">
    <property type="entry name" value="Glycosidases"/>
    <property type="match status" value="1"/>
</dbReference>
<dbReference type="Pfam" id="PF00728">
    <property type="entry name" value="Glyco_hydro_20"/>
    <property type="match status" value="1"/>
</dbReference>
<accession>A0A7X5N2U1</accession>
<dbReference type="EC" id="3.2.1.52" evidence="3"/>
<dbReference type="InterPro" id="IPR017853">
    <property type="entry name" value="GH"/>
</dbReference>
<dbReference type="GO" id="GO:0016020">
    <property type="term" value="C:membrane"/>
    <property type="evidence" value="ECO:0007669"/>
    <property type="project" value="TreeGrafter"/>
</dbReference>
<evidence type="ECO:0000313" key="8">
    <source>
        <dbReference type="Proteomes" id="UP000471082"/>
    </source>
</evidence>
<dbReference type="GO" id="GO:0004563">
    <property type="term" value="F:beta-N-acetylhexosaminidase activity"/>
    <property type="evidence" value="ECO:0007669"/>
    <property type="project" value="UniProtKB-EC"/>
</dbReference>
<comment type="catalytic activity">
    <reaction evidence="1">
        <text>Hydrolysis of terminal non-reducing N-acetyl-D-hexosamine residues in N-acetyl-beta-D-hexosaminides.</text>
        <dbReference type="EC" id="3.2.1.52"/>
    </reaction>
</comment>
<evidence type="ECO:0000313" key="7">
    <source>
        <dbReference type="EMBL" id="NEL80460.1"/>
    </source>
</evidence>
<dbReference type="PRINTS" id="PR00738">
    <property type="entry name" value="GLHYDRLASE20"/>
</dbReference>
<comment type="similarity">
    <text evidence="2">Belongs to the glycosyl hydrolase 20 family.</text>
</comment>
<feature type="domain" description="Glycoside hydrolase family 20 catalytic" evidence="6">
    <location>
        <begin position="5"/>
        <end position="115"/>
    </location>
</feature>
<feature type="non-terminal residue" evidence="7">
    <location>
        <position position="1"/>
    </location>
</feature>
<evidence type="ECO:0000259" key="6">
    <source>
        <dbReference type="Pfam" id="PF00728"/>
    </source>
</evidence>
<dbReference type="SUPFAM" id="SSF51445">
    <property type="entry name" value="(Trans)glycosidases"/>
    <property type="match status" value="1"/>
</dbReference>
<keyword evidence="4 7" id="KW-0378">Hydrolase</keyword>
<dbReference type="PANTHER" id="PTHR22600:SF57">
    <property type="entry name" value="BETA-N-ACETYLHEXOSAMINIDASE"/>
    <property type="match status" value="1"/>
</dbReference>
<dbReference type="EMBL" id="JAAGYU010001593">
    <property type="protein sequence ID" value="NEL80460.1"/>
    <property type="molecule type" value="Genomic_DNA"/>
</dbReference>
<proteinExistence type="inferred from homology"/>
<comment type="caution">
    <text evidence="7">The sequence shown here is derived from an EMBL/GenBank/DDBJ whole genome shotgun (WGS) entry which is preliminary data.</text>
</comment>
<evidence type="ECO:0000256" key="3">
    <source>
        <dbReference type="ARBA" id="ARBA00012663"/>
    </source>
</evidence>
<sequence>DWPRFGWRGQHLDVARHFHDVDTVKHVLDAMAAHKLNVLHWHLTDDQGWRIEIKRYPKLTEVGAWRTPPGAGQHGTPERYGGFYTQQQISEIVAYAARLHITVLPELDMPGHAQA</sequence>
<gene>
    <name evidence="7" type="ORF">G3W61_29915</name>
</gene>
<dbReference type="PANTHER" id="PTHR22600">
    <property type="entry name" value="BETA-HEXOSAMINIDASE"/>
    <property type="match status" value="1"/>
</dbReference>
<dbReference type="InterPro" id="IPR025705">
    <property type="entry name" value="Beta_hexosaminidase_sua/sub"/>
</dbReference>
<name>A0A7X5N2U1_XANPE</name>
<dbReference type="AlphaFoldDB" id="A0A7X5N2U1"/>
<feature type="non-terminal residue" evidence="7">
    <location>
        <position position="115"/>
    </location>
</feature>
<evidence type="ECO:0000256" key="4">
    <source>
        <dbReference type="ARBA" id="ARBA00022801"/>
    </source>
</evidence>
<dbReference type="GO" id="GO:0005975">
    <property type="term" value="P:carbohydrate metabolic process"/>
    <property type="evidence" value="ECO:0007669"/>
    <property type="project" value="InterPro"/>
</dbReference>